<organism evidence="1 2">
    <name type="scientific">Albugo candida</name>
    <dbReference type="NCBI Taxonomy" id="65357"/>
    <lineage>
        <taxon>Eukaryota</taxon>
        <taxon>Sar</taxon>
        <taxon>Stramenopiles</taxon>
        <taxon>Oomycota</taxon>
        <taxon>Peronosporomycetes</taxon>
        <taxon>Albuginales</taxon>
        <taxon>Albuginaceae</taxon>
        <taxon>Albugo</taxon>
    </lineage>
</organism>
<proteinExistence type="predicted"/>
<gene>
    <name evidence="1" type="ORF">BN9_120020</name>
</gene>
<dbReference type="Proteomes" id="UP000053237">
    <property type="component" value="Unassembled WGS sequence"/>
</dbReference>
<dbReference type="AlphaFoldDB" id="A0A024GU55"/>
<comment type="caution">
    <text evidence="1">The sequence shown here is derived from an EMBL/GenBank/DDBJ whole genome shotgun (WGS) entry which is preliminary data.</text>
</comment>
<name>A0A024GU55_9STRA</name>
<reference evidence="1 2" key="1">
    <citation type="submission" date="2012-05" db="EMBL/GenBank/DDBJ databases">
        <title>Recombination and specialization in a pathogen metapopulation.</title>
        <authorList>
            <person name="Gardiner A."/>
            <person name="Kemen E."/>
            <person name="Schultz-Larsen T."/>
            <person name="MacLean D."/>
            <person name="Van Oosterhout C."/>
            <person name="Jones J.D.G."/>
        </authorList>
    </citation>
    <scope>NUCLEOTIDE SEQUENCE [LARGE SCALE GENOMIC DNA]</scope>
    <source>
        <strain evidence="1 2">Ac Nc2</strain>
    </source>
</reference>
<keyword evidence="2" id="KW-1185">Reference proteome</keyword>
<dbReference type="EMBL" id="CAIX01000451">
    <property type="protein sequence ID" value="CCI50335.1"/>
    <property type="molecule type" value="Genomic_DNA"/>
</dbReference>
<evidence type="ECO:0000313" key="2">
    <source>
        <dbReference type="Proteomes" id="UP000053237"/>
    </source>
</evidence>
<evidence type="ECO:0000313" key="1">
    <source>
        <dbReference type="EMBL" id="CCI50335.1"/>
    </source>
</evidence>
<protein>
    <submittedName>
        <fullName evidence="1">Uncharacterized protein</fullName>
    </submittedName>
</protein>
<accession>A0A024GU55</accession>
<sequence length="105" mass="11990">MGPLHLDTVHRLLQHFEYISSIRAFRRDKMIYAMECNFCITNFTCDSSKSDVLSAAMSSIDATCFTKSTTARHDDEAHTRPYRALIVFCPIQDIVNSLSVIHPYT</sequence>
<dbReference type="InParanoid" id="A0A024GU55"/>